<feature type="non-terminal residue" evidence="5">
    <location>
        <position position="1"/>
    </location>
</feature>
<feature type="non-terminal residue" evidence="5">
    <location>
        <position position="274"/>
    </location>
</feature>
<proteinExistence type="predicted"/>
<comment type="caution">
    <text evidence="3">Lacks conserved residue(s) required for the propagation of feature annotation.</text>
</comment>
<keyword evidence="1 3" id="KW-1015">Disulfide bond</keyword>
<feature type="disulfide bond" evidence="3">
    <location>
        <begin position="118"/>
        <end position="128"/>
    </location>
</feature>
<protein>
    <submittedName>
        <fullName evidence="5">Neurotrypsin</fullName>
    </submittedName>
</protein>
<dbReference type="SUPFAM" id="SSF56487">
    <property type="entry name" value="SRCR-like"/>
    <property type="match status" value="3"/>
</dbReference>
<evidence type="ECO:0000256" key="2">
    <source>
        <dbReference type="ARBA" id="ARBA00023180"/>
    </source>
</evidence>
<dbReference type="InterPro" id="IPR001190">
    <property type="entry name" value="SRCR"/>
</dbReference>
<comment type="caution">
    <text evidence="5">The sequence shown here is derived from an EMBL/GenBank/DDBJ whole genome shotgun (WGS) entry which is preliminary data.</text>
</comment>
<feature type="disulfide bond" evidence="3">
    <location>
        <begin position="8"/>
        <end position="18"/>
    </location>
</feature>
<dbReference type="PANTHER" id="PTHR48071">
    <property type="entry name" value="SRCR DOMAIN-CONTAINING PROTEIN"/>
    <property type="match status" value="1"/>
</dbReference>
<sequence length="274" mass="31054">IWLDDVQCDGTETTIFACSNSGWGNHNCLHSEDASAICTAIPVNPNPVQLIDGPSINEGRLQIYYNNEWGTVCDDRWGLDEASVVCKSLGFPGADGHKYLLHDYGPGSGHIWLDDVVCTGEEFFIQDCNHGDIGENNCAHYEDVGLRCLPNTLKVRLVNGGNVSSGRVEVQYNDEEWGTICDDRYHSMGVWKYIIWEWVYGCVGMSVCKYVIWEWVYGCVGMSVWKYVIWEWVYGCVRMSVWKYICNMGMGVRMCENECMEVCNMGMGVRMCEN</sequence>
<evidence type="ECO:0000313" key="5">
    <source>
        <dbReference type="EMBL" id="CAI8050337.1"/>
    </source>
</evidence>
<keyword evidence="2" id="KW-0325">Glycoprotein</keyword>
<dbReference type="EMBL" id="CASHTH010003855">
    <property type="protein sequence ID" value="CAI8050337.1"/>
    <property type="molecule type" value="Genomic_DNA"/>
</dbReference>
<dbReference type="PROSITE" id="PS50287">
    <property type="entry name" value="SRCR_2"/>
    <property type="match status" value="3"/>
</dbReference>
<evidence type="ECO:0000256" key="1">
    <source>
        <dbReference type="ARBA" id="ARBA00023157"/>
    </source>
</evidence>
<dbReference type="AlphaFoldDB" id="A0AA35XGW0"/>
<organism evidence="5 6">
    <name type="scientific">Geodia barretti</name>
    <name type="common">Barrett's horny sponge</name>
    <dbReference type="NCBI Taxonomy" id="519541"/>
    <lineage>
        <taxon>Eukaryota</taxon>
        <taxon>Metazoa</taxon>
        <taxon>Porifera</taxon>
        <taxon>Demospongiae</taxon>
        <taxon>Heteroscleromorpha</taxon>
        <taxon>Tetractinellida</taxon>
        <taxon>Astrophorina</taxon>
        <taxon>Geodiidae</taxon>
        <taxon>Geodia</taxon>
    </lineage>
</organism>
<dbReference type="SMART" id="SM00202">
    <property type="entry name" value="SR"/>
    <property type="match status" value="1"/>
</dbReference>
<dbReference type="Proteomes" id="UP001174909">
    <property type="component" value="Unassembled WGS sequence"/>
</dbReference>
<dbReference type="FunFam" id="3.10.250.10:FF:000011">
    <property type="entry name" value="Scavenger receptor class A member 5"/>
    <property type="match status" value="1"/>
</dbReference>
<gene>
    <name evidence="5" type="ORF">GBAR_LOCUS27649</name>
</gene>
<dbReference type="Gene3D" id="3.10.250.10">
    <property type="entry name" value="SRCR-like domain"/>
    <property type="match status" value="3"/>
</dbReference>
<evidence type="ECO:0000256" key="3">
    <source>
        <dbReference type="PROSITE-ProRule" id="PRU00196"/>
    </source>
</evidence>
<feature type="domain" description="SRCR" evidence="4">
    <location>
        <begin position="1"/>
        <end position="39"/>
    </location>
</feature>
<feature type="domain" description="SRCR" evidence="4">
    <location>
        <begin position="155"/>
        <end position="187"/>
    </location>
</feature>
<name>A0AA35XGW0_GEOBA</name>
<dbReference type="PROSITE" id="PS00420">
    <property type="entry name" value="SRCR_1"/>
    <property type="match status" value="1"/>
</dbReference>
<keyword evidence="6" id="KW-1185">Reference proteome</keyword>
<dbReference type="Pfam" id="PF00530">
    <property type="entry name" value="SRCR"/>
    <property type="match status" value="2"/>
</dbReference>
<dbReference type="GO" id="GO:0016020">
    <property type="term" value="C:membrane"/>
    <property type="evidence" value="ECO:0007669"/>
    <property type="project" value="InterPro"/>
</dbReference>
<dbReference type="PRINTS" id="PR00258">
    <property type="entry name" value="SPERACTRCPTR"/>
</dbReference>
<dbReference type="InterPro" id="IPR036772">
    <property type="entry name" value="SRCR-like_dom_sf"/>
</dbReference>
<feature type="domain" description="SRCR" evidence="4">
    <location>
        <begin position="48"/>
        <end position="149"/>
    </location>
</feature>
<evidence type="ECO:0000313" key="6">
    <source>
        <dbReference type="Proteomes" id="UP001174909"/>
    </source>
</evidence>
<evidence type="ECO:0000259" key="4">
    <source>
        <dbReference type="PROSITE" id="PS50287"/>
    </source>
</evidence>
<accession>A0AA35XGW0</accession>
<dbReference type="PANTHER" id="PTHR48071:SF18">
    <property type="entry name" value="DELETED IN MALIGNANT BRAIN TUMORS 1 PROTEIN-RELATED"/>
    <property type="match status" value="1"/>
</dbReference>
<reference evidence="5" key="1">
    <citation type="submission" date="2023-03" db="EMBL/GenBank/DDBJ databases">
        <authorList>
            <person name="Steffen K."/>
            <person name="Cardenas P."/>
        </authorList>
    </citation>
    <scope>NUCLEOTIDE SEQUENCE</scope>
</reference>